<protein>
    <submittedName>
        <fullName evidence="2">Uncharacterized protein</fullName>
    </submittedName>
</protein>
<feature type="non-terminal residue" evidence="2">
    <location>
        <position position="88"/>
    </location>
</feature>
<reference evidence="2 3" key="1">
    <citation type="submission" date="2020-02" db="EMBL/GenBank/DDBJ databases">
        <authorList>
            <person name="Ferguson B K."/>
        </authorList>
    </citation>
    <scope>NUCLEOTIDE SEQUENCE [LARGE SCALE GENOMIC DNA]</scope>
</reference>
<evidence type="ECO:0000313" key="3">
    <source>
        <dbReference type="Proteomes" id="UP000479000"/>
    </source>
</evidence>
<feature type="compositionally biased region" description="Basic and acidic residues" evidence="1">
    <location>
        <begin position="1"/>
        <end position="13"/>
    </location>
</feature>
<evidence type="ECO:0000313" key="2">
    <source>
        <dbReference type="EMBL" id="CAB0011089.1"/>
    </source>
</evidence>
<accession>A0A6H5H6B8</accession>
<sequence length="88" mass="10251">MKSKGDDSSDKRRVDRRRGKVQNDGEAVRRRNNKWRTVNQVFQRVPTAFSRRGKSAQIEGMKRRTEKRRDFAGYACCGFPSESQLRTG</sequence>
<feature type="region of interest" description="Disordered" evidence="1">
    <location>
        <begin position="1"/>
        <end position="32"/>
    </location>
</feature>
<dbReference type="AlphaFoldDB" id="A0A6H5H6B8"/>
<dbReference type="Proteomes" id="UP000479000">
    <property type="component" value="Unassembled WGS sequence"/>
</dbReference>
<proteinExistence type="predicted"/>
<dbReference type="EMBL" id="CADCXU010023721">
    <property type="protein sequence ID" value="CAB0011089.1"/>
    <property type="molecule type" value="Genomic_DNA"/>
</dbReference>
<keyword evidence="3" id="KW-1185">Reference proteome</keyword>
<name>A0A6H5H6B8_9HEMI</name>
<organism evidence="2 3">
    <name type="scientific">Nesidiocoris tenuis</name>
    <dbReference type="NCBI Taxonomy" id="355587"/>
    <lineage>
        <taxon>Eukaryota</taxon>
        <taxon>Metazoa</taxon>
        <taxon>Ecdysozoa</taxon>
        <taxon>Arthropoda</taxon>
        <taxon>Hexapoda</taxon>
        <taxon>Insecta</taxon>
        <taxon>Pterygota</taxon>
        <taxon>Neoptera</taxon>
        <taxon>Paraneoptera</taxon>
        <taxon>Hemiptera</taxon>
        <taxon>Heteroptera</taxon>
        <taxon>Panheteroptera</taxon>
        <taxon>Cimicomorpha</taxon>
        <taxon>Miridae</taxon>
        <taxon>Dicyphina</taxon>
        <taxon>Nesidiocoris</taxon>
    </lineage>
</organism>
<evidence type="ECO:0000256" key="1">
    <source>
        <dbReference type="SAM" id="MobiDB-lite"/>
    </source>
</evidence>
<gene>
    <name evidence="2" type="ORF">NTEN_LOCUS16082</name>
</gene>